<evidence type="ECO:0000313" key="6">
    <source>
        <dbReference type="EMBL" id="KFM75707.1"/>
    </source>
</evidence>
<feature type="non-terminal residue" evidence="6">
    <location>
        <position position="44"/>
    </location>
</feature>
<dbReference type="GO" id="GO:0008270">
    <property type="term" value="F:zinc ion binding"/>
    <property type="evidence" value="ECO:0007669"/>
    <property type="project" value="UniProtKB-KW"/>
</dbReference>
<protein>
    <recommendedName>
        <fullName evidence="5">C2H2-type domain-containing protein</fullName>
    </recommendedName>
</protein>
<proteinExistence type="predicted"/>
<evidence type="ECO:0000313" key="7">
    <source>
        <dbReference type="Proteomes" id="UP000054359"/>
    </source>
</evidence>
<dbReference type="EMBL" id="KK119431">
    <property type="protein sequence ID" value="KFM75707.1"/>
    <property type="molecule type" value="Genomic_DNA"/>
</dbReference>
<dbReference type="PROSITE" id="PS50157">
    <property type="entry name" value="ZINC_FINGER_C2H2_2"/>
    <property type="match status" value="1"/>
</dbReference>
<evidence type="ECO:0000256" key="3">
    <source>
        <dbReference type="ARBA" id="ARBA00022833"/>
    </source>
</evidence>
<dbReference type="FunFam" id="3.30.160.60:FF:000446">
    <property type="entry name" value="Zinc finger protein"/>
    <property type="match status" value="1"/>
</dbReference>
<organism evidence="6 7">
    <name type="scientific">Stegodyphus mimosarum</name>
    <name type="common">African social velvet spider</name>
    <dbReference type="NCBI Taxonomy" id="407821"/>
    <lineage>
        <taxon>Eukaryota</taxon>
        <taxon>Metazoa</taxon>
        <taxon>Ecdysozoa</taxon>
        <taxon>Arthropoda</taxon>
        <taxon>Chelicerata</taxon>
        <taxon>Arachnida</taxon>
        <taxon>Araneae</taxon>
        <taxon>Araneomorphae</taxon>
        <taxon>Entelegynae</taxon>
        <taxon>Eresoidea</taxon>
        <taxon>Eresidae</taxon>
        <taxon>Stegodyphus</taxon>
    </lineage>
</organism>
<accession>A0A087UEB8</accession>
<sequence length="44" mass="5326">MKKKLKRYLKLHSGKYLFVLYVKSFAQKGNLKIHMRRHSGECPY</sequence>
<dbReference type="SUPFAM" id="SSF57667">
    <property type="entry name" value="beta-beta-alpha zinc fingers"/>
    <property type="match status" value="1"/>
</dbReference>
<gene>
    <name evidence="6" type="ORF">X975_00413</name>
</gene>
<dbReference type="AlphaFoldDB" id="A0A087UEB8"/>
<keyword evidence="2 4" id="KW-0863">Zinc-finger</keyword>
<evidence type="ECO:0000259" key="5">
    <source>
        <dbReference type="PROSITE" id="PS50157"/>
    </source>
</evidence>
<evidence type="ECO:0000256" key="2">
    <source>
        <dbReference type="ARBA" id="ARBA00022771"/>
    </source>
</evidence>
<keyword evidence="1" id="KW-0479">Metal-binding</keyword>
<keyword evidence="3" id="KW-0862">Zinc</keyword>
<name>A0A087UEB8_STEMI</name>
<evidence type="ECO:0000256" key="4">
    <source>
        <dbReference type="PROSITE-ProRule" id="PRU00042"/>
    </source>
</evidence>
<dbReference type="Proteomes" id="UP000054359">
    <property type="component" value="Unassembled WGS sequence"/>
</dbReference>
<feature type="domain" description="C2H2-type" evidence="5">
    <location>
        <begin position="23"/>
        <end position="43"/>
    </location>
</feature>
<dbReference type="InterPro" id="IPR036236">
    <property type="entry name" value="Znf_C2H2_sf"/>
</dbReference>
<dbReference type="GO" id="GO:0005634">
    <property type="term" value="C:nucleus"/>
    <property type="evidence" value="ECO:0007669"/>
    <property type="project" value="UniProtKB-ARBA"/>
</dbReference>
<dbReference type="InterPro" id="IPR013087">
    <property type="entry name" value="Znf_C2H2_type"/>
</dbReference>
<dbReference type="Gene3D" id="3.30.160.60">
    <property type="entry name" value="Classic Zinc Finger"/>
    <property type="match status" value="1"/>
</dbReference>
<reference evidence="6 7" key="1">
    <citation type="submission" date="2013-11" db="EMBL/GenBank/DDBJ databases">
        <title>Genome sequencing of Stegodyphus mimosarum.</title>
        <authorList>
            <person name="Bechsgaard J."/>
        </authorList>
    </citation>
    <scope>NUCLEOTIDE SEQUENCE [LARGE SCALE GENOMIC DNA]</scope>
</reference>
<evidence type="ECO:0000256" key="1">
    <source>
        <dbReference type="ARBA" id="ARBA00022723"/>
    </source>
</evidence>
<keyword evidence="7" id="KW-1185">Reference proteome</keyword>